<feature type="transmembrane region" description="Helical" evidence="9">
    <location>
        <begin position="69"/>
        <end position="87"/>
    </location>
</feature>
<keyword evidence="8" id="KW-0902">Two-component regulatory system</keyword>
<evidence type="ECO:0000256" key="7">
    <source>
        <dbReference type="ARBA" id="ARBA00022840"/>
    </source>
</evidence>
<keyword evidence="9" id="KW-0472">Membrane</keyword>
<keyword evidence="9" id="KW-0812">Transmembrane</keyword>
<feature type="transmembrane region" description="Helical" evidence="9">
    <location>
        <begin position="183"/>
        <end position="199"/>
    </location>
</feature>
<keyword evidence="3" id="KW-0597">Phosphoprotein</keyword>
<evidence type="ECO:0000256" key="6">
    <source>
        <dbReference type="ARBA" id="ARBA00022777"/>
    </source>
</evidence>
<keyword evidence="4" id="KW-0808">Transferase</keyword>
<comment type="caution">
    <text evidence="11">The sequence shown here is derived from an EMBL/GenBank/DDBJ whole genome shotgun (WGS) entry which is preliminary data.</text>
</comment>
<dbReference type="SMART" id="SM00387">
    <property type="entry name" value="HATPase_c"/>
    <property type="match status" value="1"/>
</dbReference>
<dbReference type="InterPro" id="IPR050482">
    <property type="entry name" value="Sensor_HK_TwoCompSys"/>
</dbReference>
<dbReference type="AlphaFoldDB" id="A0A919PNV6"/>
<dbReference type="GO" id="GO:0046983">
    <property type="term" value="F:protein dimerization activity"/>
    <property type="evidence" value="ECO:0007669"/>
    <property type="project" value="InterPro"/>
</dbReference>
<dbReference type="EMBL" id="BONQ01000094">
    <property type="protein sequence ID" value="GIG48031.1"/>
    <property type="molecule type" value="Genomic_DNA"/>
</dbReference>
<dbReference type="Pfam" id="PF02518">
    <property type="entry name" value="HATPase_c"/>
    <property type="match status" value="1"/>
</dbReference>
<dbReference type="CDD" id="cd16917">
    <property type="entry name" value="HATPase_UhpB-NarQ-NarX-like"/>
    <property type="match status" value="1"/>
</dbReference>
<keyword evidence="6 11" id="KW-0418">Kinase</keyword>
<feature type="domain" description="Histidine kinase/HSP90-like ATPase" evidence="10">
    <location>
        <begin position="475"/>
        <end position="565"/>
    </location>
</feature>
<dbReference type="Proteomes" id="UP000660611">
    <property type="component" value="Unassembled WGS sequence"/>
</dbReference>
<feature type="transmembrane region" description="Helical" evidence="9">
    <location>
        <begin position="128"/>
        <end position="147"/>
    </location>
</feature>
<dbReference type="Pfam" id="PF07730">
    <property type="entry name" value="HisKA_3"/>
    <property type="match status" value="1"/>
</dbReference>
<dbReference type="GO" id="GO:0005524">
    <property type="term" value="F:ATP binding"/>
    <property type="evidence" value="ECO:0007669"/>
    <property type="project" value="UniProtKB-KW"/>
</dbReference>
<feature type="transmembrane region" description="Helical" evidence="9">
    <location>
        <begin position="211"/>
        <end position="231"/>
    </location>
</feature>
<dbReference type="Gene3D" id="1.20.5.1930">
    <property type="match status" value="1"/>
</dbReference>
<evidence type="ECO:0000313" key="11">
    <source>
        <dbReference type="EMBL" id="GIG48031.1"/>
    </source>
</evidence>
<feature type="transmembrane region" description="Helical" evidence="9">
    <location>
        <begin position="251"/>
        <end position="270"/>
    </location>
</feature>
<evidence type="ECO:0000256" key="3">
    <source>
        <dbReference type="ARBA" id="ARBA00022553"/>
    </source>
</evidence>
<evidence type="ECO:0000256" key="2">
    <source>
        <dbReference type="ARBA" id="ARBA00012438"/>
    </source>
</evidence>
<protein>
    <recommendedName>
        <fullName evidence="2">histidine kinase</fullName>
        <ecNumber evidence="2">2.7.13.3</ecNumber>
    </recommendedName>
</protein>
<evidence type="ECO:0000256" key="1">
    <source>
        <dbReference type="ARBA" id="ARBA00000085"/>
    </source>
</evidence>
<dbReference type="EC" id="2.7.13.3" evidence="2"/>
<feature type="transmembrane region" description="Helical" evidence="9">
    <location>
        <begin position="39"/>
        <end position="62"/>
    </location>
</feature>
<keyword evidence="5" id="KW-0547">Nucleotide-binding</keyword>
<reference evidence="11" key="1">
    <citation type="submission" date="2021-01" db="EMBL/GenBank/DDBJ databases">
        <title>Whole genome shotgun sequence of Dactylosporangium siamense NBRC 106093.</title>
        <authorList>
            <person name="Komaki H."/>
            <person name="Tamura T."/>
        </authorList>
    </citation>
    <scope>NUCLEOTIDE SEQUENCE</scope>
    <source>
        <strain evidence="11">NBRC 106093</strain>
    </source>
</reference>
<evidence type="ECO:0000256" key="8">
    <source>
        <dbReference type="ARBA" id="ARBA00023012"/>
    </source>
</evidence>
<dbReference type="GO" id="GO:0016020">
    <property type="term" value="C:membrane"/>
    <property type="evidence" value="ECO:0007669"/>
    <property type="project" value="InterPro"/>
</dbReference>
<feature type="transmembrane region" description="Helical" evidence="9">
    <location>
        <begin position="93"/>
        <end position="116"/>
    </location>
</feature>
<dbReference type="InterPro" id="IPR036890">
    <property type="entry name" value="HATPase_C_sf"/>
</dbReference>
<feature type="transmembrane region" description="Helical" evidence="9">
    <location>
        <begin position="12"/>
        <end position="33"/>
    </location>
</feature>
<comment type="catalytic activity">
    <reaction evidence="1">
        <text>ATP + protein L-histidine = ADP + protein N-phospho-L-histidine.</text>
        <dbReference type="EC" id="2.7.13.3"/>
    </reaction>
</comment>
<evidence type="ECO:0000313" key="12">
    <source>
        <dbReference type="Proteomes" id="UP000660611"/>
    </source>
</evidence>
<keyword evidence="9" id="KW-1133">Transmembrane helix</keyword>
<sequence length="568" mass="61626">MSTTDSGCHPEAVKFRVAVVAIAVLLLALRIWYFERLGGWRWLMLLNAAVQLAVIVAGLVAIRRRPDSRVGLILLAWGLFVVLNGPGTAESGALLVIEGCLQPWYWALLAHAMLTYPDGRTRHRRERVFLTVAYLWPVWWLTAWLFAEPGWMVVCPADGCPANPFLISPQRELLKHWFDANDVLAIGLGVWFLTLVVLRRRGMAPPERRSAAPALWAIGVLSAAYLMQATLSLIEPPDGTLWAVLWWTRRLATLLVPVGLLIALVNMKLARADVAALLLRLRDADIPQLQSGLATLLRDPSLRIVSDAAGDGTDLGDGYVLRHHSSARTEDPELFDAAVAAARMTIDNARLHRQVLAQLAEVSASRERLVQAADAERRRVERDLHDGAQQQLIGLGMALETARLEVPDEHPAAAMLDDASGQLRHSIDELRALARGLRPAMLTERGLPTALAELRRRARVPATLEVVGVPRLAADVETAAYFVVSEALQNAARHAQGAAVSIQVTFADGVLLVEVRDDGPGGADVHRGSGLRGLSDRVAVVGGVLTVRSPSGGGTTVSARFEGVPCVS</sequence>
<organism evidence="11 12">
    <name type="scientific">Dactylosporangium siamense</name>
    <dbReference type="NCBI Taxonomy" id="685454"/>
    <lineage>
        <taxon>Bacteria</taxon>
        <taxon>Bacillati</taxon>
        <taxon>Actinomycetota</taxon>
        <taxon>Actinomycetes</taxon>
        <taxon>Micromonosporales</taxon>
        <taxon>Micromonosporaceae</taxon>
        <taxon>Dactylosporangium</taxon>
    </lineage>
</organism>
<proteinExistence type="predicted"/>
<dbReference type="PANTHER" id="PTHR24421">
    <property type="entry name" value="NITRATE/NITRITE SENSOR PROTEIN NARX-RELATED"/>
    <property type="match status" value="1"/>
</dbReference>
<evidence type="ECO:0000259" key="10">
    <source>
        <dbReference type="SMART" id="SM00387"/>
    </source>
</evidence>
<dbReference type="PANTHER" id="PTHR24421:SF10">
    <property type="entry name" value="NITRATE_NITRITE SENSOR PROTEIN NARQ"/>
    <property type="match status" value="1"/>
</dbReference>
<name>A0A919PNV6_9ACTN</name>
<evidence type="ECO:0000256" key="5">
    <source>
        <dbReference type="ARBA" id="ARBA00022741"/>
    </source>
</evidence>
<keyword evidence="12" id="KW-1185">Reference proteome</keyword>
<accession>A0A919PNV6</accession>
<dbReference type="GO" id="GO:0000155">
    <property type="term" value="F:phosphorelay sensor kinase activity"/>
    <property type="evidence" value="ECO:0007669"/>
    <property type="project" value="InterPro"/>
</dbReference>
<evidence type="ECO:0000256" key="4">
    <source>
        <dbReference type="ARBA" id="ARBA00022679"/>
    </source>
</evidence>
<dbReference type="Gene3D" id="3.30.565.10">
    <property type="entry name" value="Histidine kinase-like ATPase, C-terminal domain"/>
    <property type="match status" value="1"/>
</dbReference>
<dbReference type="InterPro" id="IPR003594">
    <property type="entry name" value="HATPase_dom"/>
</dbReference>
<gene>
    <name evidence="11" type="ORF">Dsi01nite_060720</name>
</gene>
<dbReference type="InterPro" id="IPR011712">
    <property type="entry name" value="Sig_transdc_His_kin_sub3_dim/P"/>
</dbReference>
<evidence type="ECO:0000256" key="9">
    <source>
        <dbReference type="SAM" id="Phobius"/>
    </source>
</evidence>
<dbReference type="SUPFAM" id="SSF55874">
    <property type="entry name" value="ATPase domain of HSP90 chaperone/DNA topoisomerase II/histidine kinase"/>
    <property type="match status" value="1"/>
</dbReference>
<keyword evidence="7" id="KW-0067">ATP-binding</keyword>